<dbReference type="GO" id="GO:0006637">
    <property type="term" value="P:acyl-CoA metabolic process"/>
    <property type="evidence" value="ECO:0007669"/>
    <property type="project" value="TreeGrafter"/>
</dbReference>
<dbReference type="PROSITE" id="PS51770">
    <property type="entry name" value="HOTDOG_ACOT"/>
    <property type="match status" value="1"/>
</dbReference>
<accession>A0A5S9IJM4</accession>
<reference evidence="5 6" key="1">
    <citation type="submission" date="2019-08" db="EMBL/GenBank/DDBJ databases">
        <title>Complete genome sequence of Candidatus Uab amorphum.</title>
        <authorList>
            <person name="Shiratori T."/>
            <person name="Suzuki S."/>
            <person name="Kakizawa Y."/>
            <person name="Ishida K."/>
        </authorList>
    </citation>
    <scope>NUCLEOTIDE SEQUENCE [LARGE SCALE GENOMIC DNA]</scope>
    <source>
        <strain evidence="5 6">SRT547</strain>
    </source>
</reference>
<dbReference type="PANTHER" id="PTHR11049:SF5">
    <property type="entry name" value="ACYL-COA THIOESTER HYDROLASE YCIA"/>
    <property type="match status" value="1"/>
</dbReference>
<sequence>METNQQPSIRLTMLPKDTNGVGTIFGGVILSNIDLAGAVEVRRHTAKKVVTVSVKEVKFLSPVFVGDIVSFYTQTTKVGNTSITVEVRVVVDRWKDGYQTTLNVTEATVVYVAVDENNKPISIRN</sequence>
<dbReference type="GO" id="GO:0009062">
    <property type="term" value="P:fatty acid catabolic process"/>
    <property type="evidence" value="ECO:0007669"/>
    <property type="project" value="TreeGrafter"/>
</dbReference>
<protein>
    <submittedName>
        <fullName evidence="5">Acyl-CoA thioesterase</fullName>
    </submittedName>
</protein>
<dbReference type="GO" id="GO:0005829">
    <property type="term" value="C:cytosol"/>
    <property type="evidence" value="ECO:0007669"/>
    <property type="project" value="TreeGrafter"/>
</dbReference>
<dbReference type="InterPro" id="IPR040170">
    <property type="entry name" value="Cytosol_ACT"/>
</dbReference>
<evidence type="ECO:0000256" key="3">
    <source>
        <dbReference type="PROSITE-ProRule" id="PRU01106"/>
    </source>
</evidence>
<evidence type="ECO:0000313" key="5">
    <source>
        <dbReference type="EMBL" id="BBM82676.1"/>
    </source>
</evidence>
<dbReference type="Proteomes" id="UP000326354">
    <property type="component" value="Chromosome"/>
</dbReference>
<evidence type="ECO:0000313" key="6">
    <source>
        <dbReference type="Proteomes" id="UP000326354"/>
    </source>
</evidence>
<evidence type="ECO:0000256" key="1">
    <source>
        <dbReference type="ARBA" id="ARBA00010458"/>
    </source>
</evidence>
<evidence type="ECO:0000256" key="2">
    <source>
        <dbReference type="ARBA" id="ARBA00022801"/>
    </source>
</evidence>
<organism evidence="5 6">
    <name type="scientific">Uabimicrobium amorphum</name>
    <dbReference type="NCBI Taxonomy" id="2596890"/>
    <lineage>
        <taxon>Bacteria</taxon>
        <taxon>Pseudomonadati</taxon>
        <taxon>Planctomycetota</taxon>
        <taxon>Candidatus Uabimicrobiia</taxon>
        <taxon>Candidatus Uabimicrobiales</taxon>
        <taxon>Candidatus Uabimicrobiaceae</taxon>
        <taxon>Candidatus Uabimicrobium</taxon>
    </lineage>
</organism>
<evidence type="ECO:0000259" key="4">
    <source>
        <dbReference type="PROSITE" id="PS51770"/>
    </source>
</evidence>
<dbReference type="OrthoDB" id="9791628at2"/>
<dbReference type="InterPro" id="IPR006683">
    <property type="entry name" value="Thioestr_dom"/>
</dbReference>
<feature type="domain" description="HotDog ACOT-type" evidence="4">
    <location>
        <begin position="3"/>
        <end position="117"/>
    </location>
</feature>
<name>A0A5S9IJM4_UABAM</name>
<dbReference type="SUPFAM" id="SSF54637">
    <property type="entry name" value="Thioesterase/thiol ester dehydrase-isomerase"/>
    <property type="match status" value="1"/>
</dbReference>
<proteinExistence type="inferred from homology"/>
<dbReference type="PANTHER" id="PTHR11049">
    <property type="entry name" value="ACYL COENZYME A THIOESTER HYDROLASE"/>
    <property type="match status" value="1"/>
</dbReference>
<dbReference type="AlphaFoldDB" id="A0A5S9IJM4"/>
<dbReference type="InterPro" id="IPR033120">
    <property type="entry name" value="HOTDOG_ACOT"/>
</dbReference>
<comment type="similarity">
    <text evidence="1">Belongs to the acyl coenzyme A hydrolase family.</text>
</comment>
<dbReference type="InterPro" id="IPR029069">
    <property type="entry name" value="HotDog_dom_sf"/>
</dbReference>
<keyword evidence="2 3" id="KW-0378">Hydrolase</keyword>
<dbReference type="CDD" id="cd03442">
    <property type="entry name" value="BFIT_BACH"/>
    <property type="match status" value="1"/>
</dbReference>
<dbReference type="RefSeq" id="WP_151966912.1">
    <property type="nucleotide sequence ID" value="NZ_AP019860.1"/>
</dbReference>
<dbReference type="Gene3D" id="3.10.129.10">
    <property type="entry name" value="Hotdog Thioesterase"/>
    <property type="match status" value="1"/>
</dbReference>
<dbReference type="GO" id="GO:0052816">
    <property type="term" value="F:long-chain fatty acyl-CoA hydrolase activity"/>
    <property type="evidence" value="ECO:0007669"/>
    <property type="project" value="TreeGrafter"/>
</dbReference>
<keyword evidence="6" id="KW-1185">Reference proteome</keyword>
<dbReference type="KEGG" id="uam:UABAM_01019"/>
<dbReference type="Pfam" id="PF03061">
    <property type="entry name" value="4HBT"/>
    <property type="match status" value="1"/>
</dbReference>
<gene>
    <name evidence="5" type="ORF">UABAM_01019</name>
</gene>
<dbReference type="EMBL" id="AP019860">
    <property type="protein sequence ID" value="BBM82676.1"/>
    <property type="molecule type" value="Genomic_DNA"/>
</dbReference>